<keyword evidence="3" id="KW-0677">Repeat</keyword>
<feature type="domain" description="PKD" evidence="6">
    <location>
        <begin position="992"/>
        <end position="1026"/>
    </location>
</feature>
<evidence type="ECO:0000256" key="3">
    <source>
        <dbReference type="ARBA" id="ARBA00022737"/>
    </source>
</evidence>
<dbReference type="InterPro" id="IPR035986">
    <property type="entry name" value="PKD_dom_sf"/>
</dbReference>
<dbReference type="Pfam" id="PF13585">
    <property type="entry name" value="CHU_C"/>
    <property type="match status" value="1"/>
</dbReference>
<keyword evidence="2" id="KW-0812">Transmembrane</keyword>
<dbReference type="EMBL" id="FUZZ01000001">
    <property type="protein sequence ID" value="SKC95322.1"/>
    <property type="molecule type" value="Genomic_DNA"/>
</dbReference>
<dbReference type="NCBIfam" id="TIGR04131">
    <property type="entry name" value="Bac_Flav_CTERM"/>
    <property type="match status" value="1"/>
</dbReference>
<feature type="domain" description="PKD" evidence="6">
    <location>
        <begin position="116"/>
        <end position="183"/>
    </location>
</feature>
<evidence type="ECO:0000256" key="5">
    <source>
        <dbReference type="ARBA" id="ARBA00023136"/>
    </source>
</evidence>
<dbReference type="PROSITE" id="PS50093">
    <property type="entry name" value="PKD"/>
    <property type="match status" value="13"/>
</dbReference>
<dbReference type="SMART" id="SM00089">
    <property type="entry name" value="PKD"/>
    <property type="match status" value="13"/>
</dbReference>
<dbReference type="GO" id="GO:0005261">
    <property type="term" value="F:monoatomic cation channel activity"/>
    <property type="evidence" value="ECO:0007669"/>
    <property type="project" value="TreeGrafter"/>
</dbReference>
<feature type="domain" description="PKD" evidence="6">
    <location>
        <begin position="33"/>
        <end position="117"/>
    </location>
</feature>
<gene>
    <name evidence="7" type="ORF">SAMN05660461_0340</name>
</gene>
<feature type="domain" description="PKD" evidence="6">
    <location>
        <begin position="1213"/>
        <end position="1281"/>
    </location>
</feature>
<evidence type="ECO:0000259" key="6">
    <source>
        <dbReference type="PROSITE" id="PS50093"/>
    </source>
</evidence>
<evidence type="ECO:0000313" key="7">
    <source>
        <dbReference type="EMBL" id="SKC95322.1"/>
    </source>
</evidence>
<protein>
    <submittedName>
        <fullName evidence="7">Gliding motility-associated C-terminal domain-containing protein</fullName>
    </submittedName>
</protein>
<feature type="domain" description="PKD" evidence="6">
    <location>
        <begin position="215"/>
        <end position="268"/>
    </location>
</feature>
<dbReference type="InterPro" id="IPR000601">
    <property type="entry name" value="PKD_dom"/>
</dbReference>
<feature type="domain" description="PKD" evidence="6">
    <location>
        <begin position="563"/>
        <end position="597"/>
    </location>
</feature>
<dbReference type="Pfam" id="PF18911">
    <property type="entry name" value="PKD_4"/>
    <property type="match status" value="12"/>
</dbReference>
<dbReference type="STRING" id="393003.SAMN05660461_0340"/>
<keyword evidence="8" id="KW-1185">Reference proteome</keyword>
<feature type="domain" description="PKD" evidence="6">
    <location>
        <begin position="479"/>
        <end position="517"/>
    </location>
</feature>
<comment type="subcellular location">
    <subcellularLocation>
        <location evidence="1">Membrane</location>
        <topology evidence="1">Multi-pass membrane protein</topology>
    </subcellularLocation>
</comment>
<feature type="domain" description="PKD" evidence="6">
    <location>
        <begin position="643"/>
        <end position="682"/>
    </location>
</feature>
<evidence type="ECO:0000256" key="1">
    <source>
        <dbReference type="ARBA" id="ARBA00004141"/>
    </source>
</evidence>
<reference evidence="7 8" key="1">
    <citation type="submission" date="2017-02" db="EMBL/GenBank/DDBJ databases">
        <authorList>
            <person name="Peterson S.W."/>
        </authorList>
    </citation>
    <scope>NUCLEOTIDE SEQUENCE [LARGE SCALE GENOMIC DNA]</scope>
    <source>
        <strain evidence="7 8">DSM 18108</strain>
    </source>
</reference>
<keyword evidence="5" id="KW-0472">Membrane</keyword>
<proteinExistence type="predicted"/>
<dbReference type="GO" id="GO:0005886">
    <property type="term" value="C:plasma membrane"/>
    <property type="evidence" value="ECO:0007669"/>
    <property type="project" value="TreeGrafter"/>
</dbReference>
<feature type="domain" description="PKD" evidence="6">
    <location>
        <begin position="896"/>
        <end position="954"/>
    </location>
</feature>
<feature type="domain" description="PKD" evidence="6">
    <location>
        <begin position="393"/>
        <end position="445"/>
    </location>
</feature>
<dbReference type="GO" id="GO:0006816">
    <property type="term" value="P:calcium ion transport"/>
    <property type="evidence" value="ECO:0007669"/>
    <property type="project" value="TreeGrafter"/>
</dbReference>
<dbReference type="Gene3D" id="2.60.40.10">
    <property type="entry name" value="Immunoglobulins"/>
    <property type="match status" value="13"/>
</dbReference>
<sequence>MNLFSLAKLKLGPSLLILLLADCFIFSGAKAQIKADFNASSTSDCELLLTTFSDKSTGQPISWQWDFGNGYTSTEQHPGATYVKPGVYTVSLTVKDAAGQSATITKTGFITVRSRPKVDFTATNVTGCAPLQTTFTDKSDPVSGTLLTYTWDYGDGTTGTGSTSTHTYQQAGKYPVTLIVTNSYQCTSFKLVDTMVKVAPPIVAGFSVPEKIFCSAPATVQLTNTSTGPGTLVYNWAFDDGSTSSLKDPGTHTFTSKGLHAITLTVTNEMHCTSVKKAADINVAAYTTNFTFPSPVCANTPGTYGGVFATTDQLKVAWEINGQPALNNADNTTIYTPPATGSLNVKLTATYGKCVEVVEKKLDIKPSPTASISVMIPPFCNMPATATFTDNAPAAAARQWDFGDGQTSTAQHPAHTYTAAGNYTATLVTTSKDGCAATTNSSFDIAPVKITADGKNRSGCEGLITTFGAVVNNADVIKTYQWDFGDGSPVSALAAPVHQYNNAGIYTVYLTYTTVNGCTGKVETVNKVEVYKKPVPEFYSPDAPEICGNNPAAFKDQSDIGDSWRWDFGDGATGTGKNTTYSYQLPGTYTVQLIVGNHTCYDTIVKEKYITATNPFPRYSIRPVDCNKRTTIVFEDHSIGAESWQWSWGDGTDTAYTVPTATLTHVFPGSGTYQVALTTKDSHCTTHEGLTVTVIAPSPVVISTDKSTLCSNDVLGAAITSYNPAIYKSSGYKWLAGGIDQSDPDDQQTFIYKNLSPGKQFIQLSAENLQGCIDLSNIVPVNVRGPVAAFKLPAAKCAGSELSFTDLTNTTYSAGISEWQWDFGDGTPVETFTKGPFRHTYKQPGNYNPMMKVTDKEGCVSYGYDNTLQVKGPQAVFDASSYLVKPGTDVYFYNKSSETGGAITSVNWSFGDGHTSTATGTVTNNYTLPGAHQVVLRVQDNNGCEDSAKKQVRVSSVGADFTYSSRFANGGSCAPMIFFFTNTSLSYTSSYWSFGDGTTSIEANPVHTYTEPGLYEVILTAQGEAGVTDKYIDTIEVKGPYAAIIASSDGGCLEKEIQFNVVSKGSQDFSWDFTDGIILHTTDNVVKHVFKTPGIYQPRLLLTDAAGCRGSALLRNPIVIDKLDVQLTPAPAILCGKGTVTFNPVFNSFSIDQLGKPATYKWDFNPSLVPSNETTATPSFYIPAPGRYDFSFTTTTAYGCKQTVTTNVNVYTKPEAIIAGPDKVCVSSPAGFSGSAANDNGLTWEWNFPNGEKPAGSKPPQQVFSQPGPADISLVVTNKDGCTDTAHHLLNVLPLPDAKASSMSEFICLHNTTLLQATGGASYEWTPVAGLSNPLIANPSASPDTNTTYHVKVTDSNGCINTDQLTLQVIQPFKVTASPDTSLCQGAVLPLYASGADYYKWEGTGLANPNEGVTTATLTNTGNYTYAVTGYDSKGCFSDKTSLQVIVAPYPLVNTGPDRNVPAGTPVQLTASASNDVVSYKWSPAQDLNCPGCGSIQVIPNLTTTYAVEVENRYGCKAKDDVTIHILCNQSAIYMPNAFTPNQDGQNDRIYPKGKGVKEIGYLRIYDRWGKLIFENIHFQINTPAAGWDGRINNQEAAFGSYIYYMQTICENGEKFEFKGSILLIK</sequence>
<evidence type="ECO:0000256" key="4">
    <source>
        <dbReference type="ARBA" id="ARBA00022989"/>
    </source>
</evidence>
<dbReference type="CDD" id="cd00146">
    <property type="entry name" value="PKD"/>
    <property type="match status" value="11"/>
</dbReference>
<accession>A0A1T5N4A3</accession>
<feature type="domain" description="PKD" evidence="6">
    <location>
        <begin position="819"/>
        <end position="858"/>
    </location>
</feature>
<evidence type="ECO:0000313" key="8">
    <source>
        <dbReference type="Proteomes" id="UP000190166"/>
    </source>
</evidence>
<dbReference type="PANTHER" id="PTHR46730">
    <property type="entry name" value="POLYCYSTIN-1"/>
    <property type="match status" value="1"/>
</dbReference>
<dbReference type="InterPro" id="IPR022409">
    <property type="entry name" value="PKD/Chitinase_dom"/>
</dbReference>
<keyword evidence="4" id="KW-1133">Transmembrane helix</keyword>
<feature type="domain" description="PKD" evidence="6">
    <location>
        <begin position="1069"/>
        <end position="1107"/>
    </location>
</feature>
<feature type="domain" description="PKD" evidence="6">
    <location>
        <begin position="1148"/>
        <end position="1210"/>
    </location>
</feature>
<evidence type="ECO:0000256" key="2">
    <source>
        <dbReference type="ARBA" id="ARBA00022692"/>
    </source>
</evidence>
<dbReference type="SUPFAM" id="SSF49299">
    <property type="entry name" value="PKD domain"/>
    <property type="match status" value="13"/>
</dbReference>
<dbReference type="Proteomes" id="UP000190166">
    <property type="component" value="Unassembled WGS sequence"/>
</dbReference>
<organism evidence="7 8">
    <name type="scientific">Chitinophaga ginsengisegetis</name>
    <dbReference type="NCBI Taxonomy" id="393003"/>
    <lineage>
        <taxon>Bacteria</taxon>
        <taxon>Pseudomonadati</taxon>
        <taxon>Bacteroidota</taxon>
        <taxon>Chitinophagia</taxon>
        <taxon>Chitinophagales</taxon>
        <taxon>Chitinophagaceae</taxon>
        <taxon>Chitinophaga</taxon>
    </lineage>
</organism>
<dbReference type="InterPro" id="IPR026341">
    <property type="entry name" value="T9SS_type_B"/>
</dbReference>
<dbReference type="InterPro" id="IPR013783">
    <property type="entry name" value="Ig-like_fold"/>
</dbReference>
<name>A0A1T5N4A3_9BACT</name>
<dbReference type="PANTHER" id="PTHR46730:SF1">
    <property type="entry name" value="PLAT DOMAIN-CONTAINING PROTEIN"/>
    <property type="match status" value="1"/>
</dbReference>